<gene>
    <name evidence="1" type="ORF">FXN63_09945</name>
</gene>
<reference evidence="1 2" key="1">
    <citation type="submission" date="2019-08" db="EMBL/GenBank/DDBJ databases">
        <title>Amphibian skin-associated Pigmentiphaga: genome sequence and occurrence across geography and hosts.</title>
        <authorList>
            <person name="Bletz M.C."/>
            <person name="Bunk B."/>
            <person name="Sproeer C."/>
            <person name="Biwer P."/>
            <person name="Reiter S."/>
            <person name="Rabemananjara F.C.E."/>
            <person name="Schulz S."/>
            <person name="Overmann J."/>
            <person name="Vences M."/>
        </authorList>
    </citation>
    <scope>NUCLEOTIDE SEQUENCE [LARGE SCALE GENOMIC DNA]</scope>
    <source>
        <strain evidence="1 2">Mada1488</strain>
    </source>
</reference>
<dbReference type="Pfam" id="PF11062">
    <property type="entry name" value="DUF2863"/>
    <property type="match status" value="1"/>
</dbReference>
<dbReference type="EMBL" id="CP043046">
    <property type="protein sequence ID" value="QEI06122.1"/>
    <property type="molecule type" value="Genomic_DNA"/>
</dbReference>
<dbReference type="Proteomes" id="UP000325161">
    <property type="component" value="Chromosome"/>
</dbReference>
<protein>
    <submittedName>
        <fullName evidence="1">DUF2863 family protein</fullName>
    </submittedName>
</protein>
<dbReference type="RefSeq" id="WP_148814505.1">
    <property type="nucleotide sequence ID" value="NZ_CP043046.1"/>
</dbReference>
<proteinExistence type="predicted"/>
<evidence type="ECO:0000313" key="1">
    <source>
        <dbReference type="EMBL" id="QEI06122.1"/>
    </source>
</evidence>
<dbReference type="OrthoDB" id="5291868at2"/>
<dbReference type="AlphaFoldDB" id="A0A5C0AUM8"/>
<name>A0A5C0AUM8_9BURK</name>
<dbReference type="InterPro" id="IPR021292">
    <property type="entry name" value="DUF2863"/>
</dbReference>
<evidence type="ECO:0000313" key="2">
    <source>
        <dbReference type="Proteomes" id="UP000325161"/>
    </source>
</evidence>
<organism evidence="1 2">
    <name type="scientific">Pigmentiphaga aceris</name>
    <dbReference type="NCBI Taxonomy" id="1940612"/>
    <lineage>
        <taxon>Bacteria</taxon>
        <taxon>Pseudomonadati</taxon>
        <taxon>Pseudomonadota</taxon>
        <taxon>Betaproteobacteria</taxon>
        <taxon>Burkholderiales</taxon>
        <taxon>Alcaligenaceae</taxon>
        <taxon>Pigmentiphaga</taxon>
    </lineage>
</organism>
<accession>A0A5C0AUM8</accession>
<keyword evidence="2" id="KW-1185">Reference proteome</keyword>
<dbReference type="KEGG" id="pacr:FXN63_09945"/>
<sequence>MARSRNPVRPRLGRDAERLIALALALDGSGSRVEDRFWERELESLVTKQLQSEQDGALDQALDHLLPKHPGGYEMLVEIAETLSESIVLERDGERYDVLLIVAPVAAWTRYTIPVGPIRSDALDALRAQLHGHILAADVSLALAPTLYSIDQMPRNFGTTRQWLKQLGSEALGLPFTSLRSGNEEIANLLADTRYVVGAIAVKEGGAFFRWQENMGREANRESCLAAWVAQAEPTFASLLPGCGIEVLLPDAYYVSNREADRRVRPLSVRAAVAWLAGALTLEASQIRAVIAGCGESQVEEYRIGFTARNRNEVVYGTVWPVYGREDDAAPDADPQDEIVELLNSLGVSDVRRIGELLRPEFCDDCGVPFFPDPTGELVHAEMPQEADTAPTHFH</sequence>